<reference evidence="1 2" key="1">
    <citation type="submission" date="2021-02" db="EMBL/GenBank/DDBJ databases">
        <title>Niveibacterium changnyeongensis HC41.</title>
        <authorList>
            <person name="Kang M."/>
        </authorList>
    </citation>
    <scope>NUCLEOTIDE SEQUENCE [LARGE SCALE GENOMIC DNA]</scope>
    <source>
        <strain evidence="1 2">HC41</strain>
    </source>
</reference>
<keyword evidence="2" id="KW-1185">Reference proteome</keyword>
<organism evidence="1 2">
    <name type="scientific">Niveibacterium microcysteis</name>
    <dbReference type="NCBI Taxonomy" id="2811415"/>
    <lineage>
        <taxon>Bacteria</taxon>
        <taxon>Pseudomonadati</taxon>
        <taxon>Pseudomonadota</taxon>
        <taxon>Betaproteobacteria</taxon>
        <taxon>Rhodocyclales</taxon>
        <taxon>Rhodocyclaceae</taxon>
        <taxon>Niveibacterium</taxon>
    </lineage>
</organism>
<evidence type="ECO:0000313" key="1">
    <source>
        <dbReference type="EMBL" id="QSI75207.1"/>
    </source>
</evidence>
<dbReference type="RefSeq" id="WP_206252548.1">
    <property type="nucleotide sequence ID" value="NZ_CP071060.1"/>
</dbReference>
<sequence>MFEQNGNARRLSAGLLESAAPATVGRVGASAAANVAYRAGTDESSAVLQDASHIHRYAPSAWMLVPRNKAYVETCTFYSQREALAHAEDFDCELVPLFEQPETPVPLHRVIAVLRDCVDALVPLTGSDSDELRTRREAAYRAAAALLQEVDHG</sequence>
<name>A0ABX7M0B0_9RHOO</name>
<dbReference type="Proteomes" id="UP000663570">
    <property type="component" value="Chromosome"/>
</dbReference>
<protein>
    <submittedName>
        <fullName evidence="1">Uncharacterized protein</fullName>
    </submittedName>
</protein>
<accession>A0ABX7M0B0</accession>
<proteinExistence type="predicted"/>
<dbReference type="EMBL" id="CP071060">
    <property type="protein sequence ID" value="QSI75207.1"/>
    <property type="molecule type" value="Genomic_DNA"/>
</dbReference>
<gene>
    <name evidence="1" type="ORF">JY500_11790</name>
</gene>
<evidence type="ECO:0000313" key="2">
    <source>
        <dbReference type="Proteomes" id="UP000663570"/>
    </source>
</evidence>